<proteinExistence type="predicted"/>
<dbReference type="AlphaFoldDB" id="A0A2V2NC89"/>
<dbReference type="InterPro" id="IPR018631">
    <property type="entry name" value="AAA-ATPase-like_dom"/>
</dbReference>
<dbReference type="Proteomes" id="UP000245934">
    <property type="component" value="Unassembled WGS sequence"/>
</dbReference>
<keyword evidence="3" id="KW-1185">Reference proteome</keyword>
<sequence length="563" mass="65221">MVLKKIPYGISNFRTIMEEGYIYVDKTRFIRILEDNPAPYIFFLRPRRFGKSLFVSLLQYYYDINERDNFSRLFSDTDIGNNPTPKHNSYFILYFNFSALTTTSGDSLITSVKLRTEQSLVEFKRQYDLTIPLDTSGSSADMLTSFFSGLPSEMKGRVYVLIDEYDHFANELLSFNFDLFQETISRQGFIRKWYEALKIGTQSFVGRIFATGVSPVTLDSLTSGFNIADNITRLPACNEMMGFTEPEVKELVLETLPHNIYSPELVLTLRDYYNGYLFSEDAETRLFNSDMILYYLKSYLSRQKPPEKLLDMNIASDYGKIGRLMQIKSPEQNISVLQEVLSSGQVTSRLTDQFSMEKKFSEDDFKSLLFYLGLLTIRDNMPGRVGLQIPNYVIHGIYADFFLDLITRRADYHVDTESVSLAIEQVAREGRCEKLVLLIEELLHAFSNRDYIGFDEKYVKIVIFTYATMSNLYLVKSEYEVSDGYIDLVFLAREPWKPDYNAIFELKYLKMKDATKERIGEVMEDGIRQLMQYSLSPELSSIDNLKKWVLVFSGDKCVAVRDV</sequence>
<evidence type="ECO:0000313" key="3">
    <source>
        <dbReference type="Proteomes" id="UP000245934"/>
    </source>
</evidence>
<dbReference type="OrthoDB" id="374538at2157"/>
<reference evidence="2 3" key="1">
    <citation type="submission" date="2018-05" db="EMBL/GenBank/DDBJ databases">
        <title>Draft genome of Methanospirillum stamsii Pt1.</title>
        <authorList>
            <person name="Dueholm M.S."/>
            <person name="Nielsen P.H."/>
            <person name="Bakmann L.F."/>
            <person name="Otzen D.E."/>
        </authorList>
    </citation>
    <scope>NUCLEOTIDE SEQUENCE [LARGE SCALE GENOMIC DNA]</scope>
    <source>
        <strain evidence="2 3">Pt1</strain>
    </source>
</reference>
<comment type="caution">
    <text evidence="2">The sequence shown here is derived from an EMBL/GenBank/DDBJ whole genome shotgun (WGS) entry which is preliminary data.</text>
</comment>
<dbReference type="InterPro" id="IPR012547">
    <property type="entry name" value="PDDEXK_9"/>
</dbReference>
<dbReference type="Pfam" id="PF08011">
    <property type="entry name" value="PDDEXK_9"/>
    <property type="match status" value="1"/>
</dbReference>
<evidence type="ECO:0000313" key="2">
    <source>
        <dbReference type="EMBL" id="PWR72923.1"/>
    </source>
</evidence>
<feature type="domain" description="AAA-ATPase-like" evidence="1">
    <location>
        <begin position="7"/>
        <end position="222"/>
    </location>
</feature>
<dbReference type="PANTHER" id="PTHR34825">
    <property type="entry name" value="CONSERVED PROTEIN, WITH A WEAK D-GALACTARATE DEHYDRATASE/ALTRONATE HYDROLASE DOMAIN"/>
    <property type="match status" value="1"/>
</dbReference>
<dbReference type="GeneID" id="97609109"/>
<protein>
    <submittedName>
        <fullName evidence="2">AAA family ATPase</fullName>
    </submittedName>
</protein>
<organism evidence="2 3">
    <name type="scientific">Methanospirillum stamsii</name>
    <dbReference type="NCBI Taxonomy" id="1277351"/>
    <lineage>
        <taxon>Archaea</taxon>
        <taxon>Methanobacteriati</taxon>
        <taxon>Methanobacteriota</taxon>
        <taxon>Stenosarchaea group</taxon>
        <taxon>Methanomicrobia</taxon>
        <taxon>Methanomicrobiales</taxon>
        <taxon>Methanospirillaceae</taxon>
        <taxon>Methanospirillum</taxon>
    </lineage>
</organism>
<dbReference type="Pfam" id="PF09820">
    <property type="entry name" value="AAA-ATPase_like"/>
    <property type="match status" value="1"/>
</dbReference>
<dbReference type="RefSeq" id="WP_109941307.1">
    <property type="nucleotide sequence ID" value="NZ_CP176366.1"/>
</dbReference>
<accession>A0A2V2NC89</accession>
<gene>
    <name evidence="2" type="ORF">DLD82_11690</name>
</gene>
<dbReference type="PANTHER" id="PTHR34825:SF2">
    <property type="entry name" value="AAA-ATPASE-LIKE DOMAIN-CONTAINING PROTEIN"/>
    <property type="match status" value="1"/>
</dbReference>
<dbReference type="EMBL" id="QGMZ01000024">
    <property type="protein sequence ID" value="PWR72923.1"/>
    <property type="molecule type" value="Genomic_DNA"/>
</dbReference>
<name>A0A2V2NC89_9EURY</name>
<evidence type="ECO:0000259" key="1">
    <source>
        <dbReference type="Pfam" id="PF09820"/>
    </source>
</evidence>